<keyword evidence="2 4" id="KW-0442">Lipid degradation</keyword>
<comment type="caution">
    <text evidence="4">Lacks conserved residue(s) required for the propagation of feature annotation.</text>
</comment>
<dbReference type="Gene3D" id="3.40.1090.10">
    <property type="entry name" value="Cytosolic phospholipase A2 catalytic domain"/>
    <property type="match status" value="2"/>
</dbReference>
<feature type="short sequence motif" description="GXSXG" evidence="4">
    <location>
        <begin position="42"/>
        <end position="46"/>
    </location>
</feature>
<feature type="short sequence motif" description="DGA/G" evidence="4">
    <location>
        <begin position="156"/>
        <end position="158"/>
    </location>
</feature>
<dbReference type="PANTHER" id="PTHR14226:SF29">
    <property type="entry name" value="NEUROPATHY TARGET ESTERASE SWS"/>
    <property type="match status" value="1"/>
</dbReference>
<evidence type="ECO:0000313" key="6">
    <source>
        <dbReference type="EMBL" id="RKQ88717.1"/>
    </source>
</evidence>
<name>A0A660L448_9BACL</name>
<dbReference type="GO" id="GO:0016042">
    <property type="term" value="P:lipid catabolic process"/>
    <property type="evidence" value="ECO:0007669"/>
    <property type="project" value="UniProtKB-UniRule"/>
</dbReference>
<dbReference type="InterPro" id="IPR050301">
    <property type="entry name" value="NTE"/>
</dbReference>
<dbReference type="Proteomes" id="UP000267019">
    <property type="component" value="Unassembled WGS sequence"/>
</dbReference>
<dbReference type="OrthoDB" id="9770965at2"/>
<comment type="caution">
    <text evidence="6">The sequence shown here is derived from an EMBL/GenBank/DDBJ whole genome shotgun (WGS) entry which is preliminary data.</text>
</comment>
<evidence type="ECO:0000256" key="1">
    <source>
        <dbReference type="ARBA" id="ARBA00022801"/>
    </source>
</evidence>
<evidence type="ECO:0000313" key="7">
    <source>
        <dbReference type="Proteomes" id="UP000267019"/>
    </source>
</evidence>
<dbReference type="CDD" id="cd07205">
    <property type="entry name" value="Pat_PNPLA6_PNPLA7_NTE1_like"/>
    <property type="match status" value="1"/>
</dbReference>
<feature type="active site" description="Proton acceptor" evidence="4">
    <location>
        <position position="156"/>
    </location>
</feature>
<gene>
    <name evidence="6" type="ORF">C7438_0358</name>
</gene>
<dbReference type="PROSITE" id="PS51635">
    <property type="entry name" value="PNPLA"/>
    <property type="match status" value="1"/>
</dbReference>
<feature type="active site" description="Nucleophile" evidence="4">
    <location>
        <position position="44"/>
    </location>
</feature>
<keyword evidence="3 4" id="KW-0443">Lipid metabolism</keyword>
<evidence type="ECO:0000256" key="4">
    <source>
        <dbReference type="PROSITE-ProRule" id="PRU01161"/>
    </source>
</evidence>
<dbReference type="InterPro" id="IPR016035">
    <property type="entry name" value="Acyl_Trfase/lysoPLipase"/>
</dbReference>
<dbReference type="SUPFAM" id="SSF52151">
    <property type="entry name" value="FabD/lysophospholipase-like"/>
    <property type="match status" value="1"/>
</dbReference>
<dbReference type="AlphaFoldDB" id="A0A660L448"/>
<feature type="domain" description="PNPLA" evidence="5">
    <location>
        <begin position="11"/>
        <end position="169"/>
    </location>
</feature>
<dbReference type="EMBL" id="RBIJ01000001">
    <property type="protein sequence ID" value="RKQ88717.1"/>
    <property type="molecule type" value="Genomic_DNA"/>
</dbReference>
<evidence type="ECO:0000256" key="3">
    <source>
        <dbReference type="ARBA" id="ARBA00023098"/>
    </source>
</evidence>
<keyword evidence="7" id="KW-1185">Reference proteome</keyword>
<protein>
    <submittedName>
        <fullName evidence="6">NTE family protein</fullName>
    </submittedName>
</protein>
<organism evidence="6 7">
    <name type="scientific">Brockia lithotrophica</name>
    <dbReference type="NCBI Taxonomy" id="933949"/>
    <lineage>
        <taxon>Bacteria</taxon>
        <taxon>Bacillati</taxon>
        <taxon>Bacillota</taxon>
        <taxon>Bacilli</taxon>
        <taxon>Bacillales</taxon>
        <taxon>Bacillales Family X. Incertae Sedis</taxon>
        <taxon>Brockia</taxon>
    </lineage>
</organism>
<dbReference type="RefSeq" id="WP_121443626.1">
    <property type="nucleotide sequence ID" value="NZ_RBIJ01000001.1"/>
</dbReference>
<dbReference type="GO" id="GO:0016787">
    <property type="term" value="F:hydrolase activity"/>
    <property type="evidence" value="ECO:0007669"/>
    <property type="project" value="UniProtKB-UniRule"/>
</dbReference>
<reference evidence="6 7" key="1">
    <citation type="submission" date="2018-10" db="EMBL/GenBank/DDBJ databases">
        <title>Genomic Encyclopedia of Type Strains, Phase IV (KMG-IV): sequencing the most valuable type-strain genomes for metagenomic binning, comparative biology and taxonomic classification.</title>
        <authorList>
            <person name="Goeker M."/>
        </authorList>
    </citation>
    <scope>NUCLEOTIDE SEQUENCE [LARGE SCALE GENOMIC DNA]</scope>
    <source>
        <strain evidence="6 7">DSM 22653</strain>
    </source>
</reference>
<accession>A0A660L448</accession>
<proteinExistence type="predicted"/>
<dbReference type="PANTHER" id="PTHR14226">
    <property type="entry name" value="NEUROPATHY TARGET ESTERASE/SWISS CHEESE D.MELANOGASTER"/>
    <property type="match status" value="1"/>
</dbReference>
<keyword evidence="1 4" id="KW-0378">Hydrolase</keyword>
<sequence length="267" mass="29039">MGEFGDVRIGLVLGAGGVRGLAHLGVLEVLEEAGISVCCIAGSSVGALIAALYADGRSPREIFSLYRQTDIRQFLDFRPSRYALLRGTKILKAIAEVFGDRDLADFPLPVYIAATDLKSGELVVFREGPASLLLRASIALPGLLEPVFYGPYVLVDGGVVARVPAEALERESVDLSIGVDVSPAPPVRNIRHVYDVLVRTMEISGHHLIRCKNREVDVLIQPSLNGVRSTLFVDDPERLLEGGREAAVRALPVIRKKIQRIKALKKR</sequence>
<dbReference type="Pfam" id="PF01734">
    <property type="entry name" value="Patatin"/>
    <property type="match status" value="1"/>
</dbReference>
<dbReference type="InterPro" id="IPR002641">
    <property type="entry name" value="PNPLA_dom"/>
</dbReference>
<evidence type="ECO:0000259" key="5">
    <source>
        <dbReference type="PROSITE" id="PS51635"/>
    </source>
</evidence>
<evidence type="ECO:0000256" key="2">
    <source>
        <dbReference type="ARBA" id="ARBA00022963"/>
    </source>
</evidence>